<feature type="domain" description="EF-hand" evidence="3">
    <location>
        <begin position="378"/>
        <end position="413"/>
    </location>
</feature>
<dbReference type="EnsemblProtists" id="PYU1_T013953">
    <property type="protein sequence ID" value="PYU1_T013953"/>
    <property type="gene ID" value="PYU1_G013924"/>
</dbReference>
<accession>K3X9Q4</accession>
<dbReference type="InterPro" id="IPR011992">
    <property type="entry name" value="EF-hand-dom_pair"/>
</dbReference>
<dbReference type="STRING" id="431595.K3X9Q4"/>
<dbReference type="VEuPathDB" id="FungiDB:PYU1_G013924"/>
<dbReference type="SUPFAM" id="SSF47473">
    <property type="entry name" value="EF-hand"/>
    <property type="match status" value="1"/>
</dbReference>
<dbReference type="SMART" id="SM00054">
    <property type="entry name" value="EFh"/>
    <property type="match status" value="4"/>
</dbReference>
<dbReference type="CDD" id="cd00051">
    <property type="entry name" value="EFh"/>
    <property type="match status" value="2"/>
</dbReference>
<evidence type="ECO:0000313" key="4">
    <source>
        <dbReference type="EnsemblProtists" id="PYU1_T013953"/>
    </source>
</evidence>
<feature type="compositionally biased region" description="Basic residues" evidence="2">
    <location>
        <begin position="280"/>
        <end position="299"/>
    </location>
</feature>
<dbReference type="Pfam" id="PF13499">
    <property type="entry name" value="EF-hand_7"/>
    <property type="match status" value="2"/>
</dbReference>
<dbReference type="HOGENOM" id="CLU_022056_0_0_1"/>
<keyword evidence="5" id="KW-1185">Reference proteome</keyword>
<protein>
    <recommendedName>
        <fullName evidence="3">EF-hand domain-containing protein</fullName>
    </recommendedName>
</protein>
<dbReference type="PANTHER" id="PTHR23064">
    <property type="entry name" value="TROPONIN"/>
    <property type="match status" value="1"/>
</dbReference>
<evidence type="ECO:0000256" key="2">
    <source>
        <dbReference type="SAM" id="MobiDB-lite"/>
    </source>
</evidence>
<reference evidence="5" key="2">
    <citation type="submission" date="2010-04" db="EMBL/GenBank/DDBJ databases">
        <authorList>
            <person name="Buell R."/>
            <person name="Hamilton J."/>
            <person name="Hostetler J."/>
        </authorList>
    </citation>
    <scope>NUCLEOTIDE SEQUENCE [LARGE SCALE GENOMIC DNA]</scope>
    <source>
        <strain evidence="5">DAOM:BR144</strain>
    </source>
</reference>
<dbReference type="InterPro" id="IPR018247">
    <property type="entry name" value="EF_Hand_1_Ca_BS"/>
</dbReference>
<proteinExistence type="predicted"/>
<dbReference type="PROSITE" id="PS50222">
    <property type="entry name" value="EF_HAND_2"/>
    <property type="match status" value="4"/>
</dbReference>
<evidence type="ECO:0000259" key="3">
    <source>
        <dbReference type="PROSITE" id="PS50222"/>
    </source>
</evidence>
<feature type="domain" description="EF-hand" evidence="3">
    <location>
        <begin position="341"/>
        <end position="376"/>
    </location>
</feature>
<dbReference type="AlphaFoldDB" id="K3X9Q4"/>
<dbReference type="InParanoid" id="K3X9Q4"/>
<reference evidence="4" key="3">
    <citation type="submission" date="2015-02" db="UniProtKB">
        <authorList>
            <consortium name="EnsemblProtists"/>
        </authorList>
    </citation>
    <scope>IDENTIFICATION</scope>
    <source>
        <strain evidence="4">DAOM BR144</strain>
    </source>
</reference>
<dbReference type="eggNOG" id="ENOG502SEUX">
    <property type="taxonomic scope" value="Eukaryota"/>
</dbReference>
<feature type="compositionally biased region" description="Basic and acidic residues" evidence="2">
    <location>
        <begin position="302"/>
        <end position="311"/>
    </location>
</feature>
<dbReference type="Gene3D" id="1.10.238.10">
    <property type="entry name" value="EF-hand"/>
    <property type="match status" value="2"/>
</dbReference>
<dbReference type="PROSITE" id="PS00018">
    <property type="entry name" value="EF_HAND_1"/>
    <property type="match status" value="4"/>
</dbReference>
<dbReference type="InterPro" id="IPR052591">
    <property type="entry name" value="CML21-like"/>
</dbReference>
<organism evidence="4 5">
    <name type="scientific">Globisporangium ultimum (strain ATCC 200006 / CBS 805.95 / DAOM BR144)</name>
    <name type="common">Pythium ultimum</name>
    <dbReference type="NCBI Taxonomy" id="431595"/>
    <lineage>
        <taxon>Eukaryota</taxon>
        <taxon>Sar</taxon>
        <taxon>Stramenopiles</taxon>
        <taxon>Oomycota</taxon>
        <taxon>Peronosporomycetes</taxon>
        <taxon>Pythiales</taxon>
        <taxon>Pythiaceae</taxon>
        <taxon>Globisporangium</taxon>
    </lineage>
</organism>
<name>K3X9Q4_GLOUD</name>
<dbReference type="EMBL" id="GL376578">
    <property type="status" value="NOT_ANNOTATED_CDS"/>
    <property type="molecule type" value="Genomic_DNA"/>
</dbReference>
<dbReference type="InterPro" id="IPR002048">
    <property type="entry name" value="EF_hand_dom"/>
</dbReference>
<sequence>MTLNLYLTQQEEVQKAERSQKAREGELFAIRMQHEAILRDAFNRYDSDQSGYIDKQEFKRMFKEELCQLLKDDQVDDAMDAMDKSGDGKIQFDELLQWFAEGVLDNNASVASPASDMLKEALKAKRKMRRYKEKLHELLPPVPSIKDQLSILNSTEKVVVAKVPGFSSVDCLEAYDYTNKRRVFYRFLKEILQIEWIEEDEAIIPIENAIEVFNNVFLPRWNAGELTFDFYFDDESFAFDGTEWTRRWDSQAKKYFFHTTRMVRKVSKLQRDGSDAAGNTRRRSRRGTSARKKSIRRASVKTQREDTRDSHGPTAAVQAEEEDGWVEEEVMERIDPRRKQSLWDDAKRAFASADQDASGFIDVKEFHSMLVSELCEPILKSKAKAIMNQIDADGSGKIDFDEFFLWYATDKCQDYPTTPQIERVRALLKTKRRARATAMAAVDASITGSLKVKQAVEETLKTQQLVRDCKGASPELVTLLQEGFPKLLASKALTLHHQDVDSARAWLTEKQQEEQHEKDLVIKEREQRKAMRKRAAHEAALNRKKRIARMKKMMKVLLLGADKEEVHATEIQDTLENLDREILLVDQQLSANAIAKAKIHGKS</sequence>
<dbReference type="GO" id="GO:0005509">
    <property type="term" value="F:calcium ion binding"/>
    <property type="evidence" value="ECO:0007669"/>
    <property type="project" value="InterPro"/>
</dbReference>
<keyword evidence="1" id="KW-0106">Calcium</keyword>
<evidence type="ECO:0000256" key="1">
    <source>
        <dbReference type="ARBA" id="ARBA00022837"/>
    </source>
</evidence>
<feature type="domain" description="EF-hand" evidence="3">
    <location>
        <begin position="70"/>
        <end position="105"/>
    </location>
</feature>
<feature type="domain" description="EF-hand" evidence="3">
    <location>
        <begin position="33"/>
        <end position="68"/>
    </location>
</feature>
<evidence type="ECO:0000313" key="5">
    <source>
        <dbReference type="Proteomes" id="UP000019132"/>
    </source>
</evidence>
<feature type="region of interest" description="Disordered" evidence="2">
    <location>
        <begin position="268"/>
        <end position="323"/>
    </location>
</feature>
<reference evidence="5" key="1">
    <citation type="journal article" date="2010" name="Genome Biol.">
        <title>Genome sequence of the necrotrophic plant pathogen Pythium ultimum reveals original pathogenicity mechanisms and effector repertoire.</title>
        <authorList>
            <person name="Levesque C.A."/>
            <person name="Brouwer H."/>
            <person name="Cano L."/>
            <person name="Hamilton J.P."/>
            <person name="Holt C."/>
            <person name="Huitema E."/>
            <person name="Raffaele S."/>
            <person name="Robideau G.P."/>
            <person name="Thines M."/>
            <person name="Win J."/>
            <person name="Zerillo M.M."/>
            <person name="Beakes G.W."/>
            <person name="Boore J.L."/>
            <person name="Busam D."/>
            <person name="Dumas B."/>
            <person name="Ferriera S."/>
            <person name="Fuerstenberg S.I."/>
            <person name="Gachon C.M."/>
            <person name="Gaulin E."/>
            <person name="Govers F."/>
            <person name="Grenville-Briggs L."/>
            <person name="Horner N."/>
            <person name="Hostetler J."/>
            <person name="Jiang R.H."/>
            <person name="Johnson J."/>
            <person name="Krajaejun T."/>
            <person name="Lin H."/>
            <person name="Meijer H.J."/>
            <person name="Moore B."/>
            <person name="Morris P."/>
            <person name="Phuntmart V."/>
            <person name="Puiu D."/>
            <person name="Shetty J."/>
            <person name="Stajich J.E."/>
            <person name="Tripathy S."/>
            <person name="Wawra S."/>
            <person name="van West P."/>
            <person name="Whitty B.R."/>
            <person name="Coutinho P.M."/>
            <person name="Henrissat B."/>
            <person name="Martin F."/>
            <person name="Thomas P.D."/>
            <person name="Tyler B.M."/>
            <person name="De Vries R.P."/>
            <person name="Kamoun S."/>
            <person name="Yandell M."/>
            <person name="Tisserat N."/>
            <person name="Buell C.R."/>
        </authorList>
    </citation>
    <scope>NUCLEOTIDE SEQUENCE</scope>
    <source>
        <strain evidence="5">DAOM:BR144</strain>
    </source>
</reference>
<dbReference type="Proteomes" id="UP000019132">
    <property type="component" value="Unassembled WGS sequence"/>
</dbReference>